<dbReference type="RefSeq" id="XP_011455543.2">
    <property type="nucleotide sequence ID" value="XM_011457241.4"/>
</dbReference>
<accession>A0A8W8IVB7</accession>
<dbReference type="GeneID" id="105347970"/>
<keyword evidence="2" id="KW-1185">Reference proteome</keyword>
<dbReference type="KEGG" id="crg:105347970"/>
<proteinExistence type="predicted"/>
<reference evidence="1" key="1">
    <citation type="submission" date="2022-08" db="UniProtKB">
        <authorList>
            <consortium name="EnsemblMetazoa"/>
        </authorList>
    </citation>
    <scope>IDENTIFICATION</scope>
    <source>
        <strain evidence="1">05x7-T-G4-1.051#20</strain>
    </source>
</reference>
<sequence>MSVAATEPLVVPLLYDPSFKVDVRLHEPLLGSSTQNLDLDVELMSLCSQLDMICQKELSKHKQEKIEHGKVSSDFTNKASVVCDRMQQLMLRSGSVNTSLQQYIVTKRFDILFPRAAAYMENPSHFNLNQRSEGMDNYYTDLSALQNLSGLSRQINSDLSNLSDHKYIAHQMAILYQSLNNVGHPLLDPYKKSIEENFKSIKTTLSQESESGKKQLYPEQREWFLNLTSGIVNTINSFPAELTAEMLQPALILMRSST</sequence>
<dbReference type="EnsemblMetazoa" id="G15747.1">
    <property type="protein sequence ID" value="G15747.1:cds"/>
    <property type="gene ID" value="G15747"/>
</dbReference>
<protein>
    <submittedName>
        <fullName evidence="1">Uncharacterized protein</fullName>
    </submittedName>
</protein>
<organism evidence="1 2">
    <name type="scientific">Magallana gigas</name>
    <name type="common">Pacific oyster</name>
    <name type="synonym">Crassostrea gigas</name>
    <dbReference type="NCBI Taxonomy" id="29159"/>
    <lineage>
        <taxon>Eukaryota</taxon>
        <taxon>Metazoa</taxon>
        <taxon>Spiralia</taxon>
        <taxon>Lophotrochozoa</taxon>
        <taxon>Mollusca</taxon>
        <taxon>Bivalvia</taxon>
        <taxon>Autobranchia</taxon>
        <taxon>Pteriomorphia</taxon>
        <taxon>Ostreida</taxon>
        <taxon>Ostreoidea</taxon>
        <taxon>Ostreidae</taxon>
        <taxon>Magallana</taxon>
    </lineage>
</organism>
<dbReference type="OrthoDB" id="533331at2759"/>
<evidence type="ECO:0000313" key="2">
    <source>
        <dbReference type="Proteomes" id="UP000005408"/>
    </source>
</evidence>
<dbReference type="Proteomes" id="UP000005408">
    <property type="component" value="Unassembled WGS sequence"/>
</dbReference>
<dbReference type="AlphaFoldDB" id="A0A8W8IVB7"/>
<dbReference type="EnsemblMetazoa" id="G15747.2">
    <property type="protein sequence ID" value="G15747.2:cds"/>
    <property type="gene ID" value="G15747"/>
</dbReference>
<name>A0A8W8IVB7_MAGGI</name>
<evidence type="ECO:0000313" key="1">
    <source>
        <dbReference type="EnsemblMetazoa" id="G15747.2:cds"/>
    </source>
</evidence>
<dbReference type="OMA" id="HEAFKVE"/>